<organism evidence="2">
    <name type="scientific">marine sediment metagenome</name>
    <dbReference type="NCBI Taxonomy" id="412755"/>
    <lineage>
        <taxon>unclassified sequences</taxon>
        <taxon>metagenomes</taxon>
        <taxon>ecological metagenomes</taxon>
    </lineage>
</organism>
<dbReference type="Pfam" id="PF01874">
    <property type="entry name" value="CitG"/>
    <property type="match status" value="1"/>
</dbReference>
<evidence type="ECO:0000256" key="1">
    <source>
        <dbReference type="SAM" id="Phobius"/>
    </source>
</evidence>
<keyword evidence="1" id="KW-0472">Membrane</keyword>
<sequence length="324" mass="36606">MSVERPSQYLSLKSFDDLMRCVNLASLFEVIGWPKPGNVHRRKDFENTKFEHFITGITAIQPNFRAFCERVFKYSFNNDKDYEELQLGYFFKKATEQMIKWQTGGNVILGHILILAPLVAAATICLKTGRFKLKDFKSNISKIIDHSTVDDTLNLYEAIGLCNPGGLGKVEKYDLTNANSIREIKEDNINLKKIFELSKERDLICSEYSTGFHIILNEGLPFFVDLFNQYNNINISTVNTFIKILSDHPDTLIIRKSGITPALKISRAALKIFQYGGISSKKGLKLTIKLDNELQKHKGNLNPGTTADLITGVIFCALILGLKV</sequence>
<dbReference type="Gene3D" id="1.10.4200.10">
    <property type="entry name" value="Triphosphoribosyl-dephospho-CoA protein"/>
    <property type="match status" value="1"/>
</dbReference>
<comment type="caution">
    <text evidence="2">The sequence shown here is derived from an EMBL/GenBank/DDBJ whole genome shotgun (WGS) entry which is preliminary data.</text>
</comment>
<dbReference type="GO" id="GO:0046917">
    <property type="term" value="F:triphosphoribosyl-dephospho-CoA synthase activity"/>
    <property type="evidence" value="ECO:0007669"/>
    <property type="project" value="InterPro"/>
</dbReference>
<keyword evidence="1" id="KW-1133">Transmembrane helix</keyword>
<dbReference type="AlphaFoldDB" id="A0A0F9RET0"/>
<keyword evidence="1" id="KW-0812">Transmembrane</keyword>
<protein>
    <recommendedName>
        <fullName evidence="3">Triphosphoribosyl-dephospho-CoA synthase</fullName>
    </recommendedName>
</protein>
<dbReference type="EMBL" id="LAZR01000903">
    <property type="protein sequence ID" value="KKN55000.1"/>
    <property type="molecule type" value="Genomic_DNA"/>
</dbReference>
<reference evidence="2" key="1">
    <citation type="journal article" date="2015" name="Nature">
        <title>Complex archaea that bridge the gap between prokaryotes and eukaryotes.</title>
        <authorList>
            <person name="Spang A."/>
            <person name="Saw J.H."/>
            <person name="Jorgensen S.L."/>
            <person name="Zaremba-Niedzwiedzka K."/>
            <person name="Martijn J."/>
            <person name="Lind A.E."/>
            <person name="van Eijk R."/>
            <person name="Schleper C."/>
            <person name="Guy L."/>
            <person name="Ettema T.J."/>
        </authorList>
    </citation>
    <scope>NUCLEOTIDE SEQUENCE</scope>
</reference>
<name>A0A0F9RET0_9ZZZZ</name>
<dbReference type="InterPro" id="IPR002736">
    <property type="entry name" value="CitG"/>
</dbReference>
<dbReference type="PANTHER" id="PTHR42280:SF1">
    <property type="entry name" value="CITG FAMILY PROTEIN"/>
    <property type="match status" value="1"/>
</dbReference>
<gene>
    <name evidence="2" type="ORF">LCGC14_0586810</name>
</gene>
<evidence type="ECO:0008006" key="3">
    <source>
        <dbReference type="Google" id="ProtNLM"/>
    </source>
</evidence>
<accession>A0A0F9RET0</accession>
<proteinExistence type="predicted"/>
<dbReference type="GO" id="GO:0005524">
    <property type="term" value="F:ATP binding"/>
    <property type="evidence" value="ECO:0007669"/>
    <property type="project" value="InterPro"/>
</dbReference>
<feature type="transmembrane region" description="Helical" evidence="1">
    <location>
        <begin position="108"/>
        <end position="126"/>
    </location>
</feature>
<evidence type="ECO:0000313" key="2">
    <source>
        <dbReference type="EMBL" id="KKN55000.1"/>
    </source>
</evidence>
<dbReference type="PANTHER" id="PTHR42280">
    <property type="entry name" value="CITG FAMILY PROTEIN"/>
    <property type="match status" value="1"/>
</dbReference>